<reference evidence="3" key="1">
    <citation type="journal article" date="2023" name="Int. J. Syst. Evol. Microbiol.">
        <title>Mesoterricola silvestris gen. nov., sp. nov., Mesoterricola sediminis sp. nov., Geothrix oryzae sp. nov., Geothrix edaphica sp. nov., Geothrix rubra sp. nov., and Geothrix limicola sp. nov., six novel members of Acidobacteriota isolated from soils.</title>
        <authorList>
            <person name="Itoh H."/>
            <person name="Sugisawa Y."/>
            <person name="Mise K."/>
            <person name="Xu Z."/>
            <person name="Kuniyasu M."/>
            <person name="Ushijima N."/>
            <person name="Kawano K."/>
            <person name="Kobayashi E."/>
            <person name="Shiratori Y."/>
            <person name="Masuda Y."/>
            <person name="Senoo K."/>
        </authorList>
    </citation>
    <scope>NUCLEOTIDE SEQUENCE [LARGE SCALE GENOMIC DNA]</scope>
    <source>
        <strain evidence="3">W79</strain>
    </source>
</reference>
<dbReference type="InterPro" id="IPR003607">
    <property type="entry name" value="HD/PDEase_dom"/>
</dbReference>
<dbReference type="Pfam" id="PF13328">
    <property type="entry name" value="HD_4"/>
    <property type="match status" value="1"/>
</dbReference>
<evidence type="ECO:0000313" key="3">
    <source>
        <dbReference type="Proteomes" id="UP001238179"/>
    </source>
</evidence>
<organism evidence="2 3">
    <name type="scientific">Mesoterricola silvestris</name>
    <dbReference type="NCBI Taxonomy" id="2927979"/>
    <lineage>
        <taxon>Bacteria</taxon>
        <taxon>Pseudomonadati</taxon>
        <taxon>Acidobacteriota</taxon>
        <taxon>Holophagae</taxon>
        <taxon>Holophagales</taxon>
        <taxon>Holophagaceae</taxon>
        <taxon>Mesoterricola</taxon>
    </lineage>
</organism>
<dbReference type="KEGG" id="msil:METEAL_04180"/>
<protein>
    <recommendedName>
        <fullName evidence="1">HD/PDEase domain-containing protein</fullName>
    </recommendedName>
</protein>
<dbReference type="SUPFAM" id="SSF109604">
    <property type="entry name" value="HD-domain/PDEase-like"/>
    <property type="match status" value="1"/>
</dbReference>
<dbReference type="PANTHER" id="PTHR46246">
    <property type="entry name" value="GUANOSINE-3',5'-BIS(DIPHOSPHATE) 3'-PYROPHOSPHOHYDROLASE MESH1"/>
    <property type="match status" value="1"/>
</dbReference>
<accession>A0AA48GHU2</accession>
<dbReference type="Proteomes" id="UP001238179">
    <property type="component" value="Chromosome"/>
</dbReference>
<dbReference type="EMBL" id="AP027080">
    <property type="protein sequence ID" value="BDU71244.1"/>
    <property type="molecule type" value="Genomic_DNA"/>
</dbReference>
<dbReference type="Gene3D" id="1.10.3210.10">
    <property type="entry name" value="Hypothetical protein af1432"/>
    <property type="match status" value="1"/>
</dbReference>
<gene>
    <name evidence="2" type="ORF">METEAL_04180</name>
</gene>
<dbReference type="InterPro" id="IPR052194">
    <property type="entry name" value="MESH1"/>
</dbReference>
<dbReference type="AlphaFoldDB" id="A0AA48GHU2"/>
<dbReference type="PANTHER" id="PTHR46246:SF1">
    <property type="entry name" value="GUANOSINE-3',5'-BIS(DIPHOSPHATE) 3'-PYROPHOSPHOHYDROLASE MESH1"/>
    <property type="match status" value="1"/>
</dbReference>
<proteinExistence type="predicted"/>
<evidence type="ECO:0000259" key="1">
    <source>
        <dbReference type="SMART" id="SM00471"/>
    </source>
</evidence>
<dbReference type="SMART" id="SM00471">
    <property type="entry name" value="HDc"/>
    <property type="match status" value="1"/>
</dbReference>
<feature type="domain" description="HD/PDEase" evidence="1">
    <location>
        <begin position="28"/>
        <end position="139"/>
    </location>
</feature>
<sequence length="192" mass="20808">MDFPLGPRFQMAMAFAARVHTGQFRKGTTVPYLSHVLAVTATALENGAGEDVAIASLLHDAVEDGGGLPVLEEIRARFGPAVADLVLECTDALSVPKPPWRQRKEAYLAHLAEASDGARLIVLGDKLHNCRSLVRDLRACGPALWARFNAGPGETVWYYRSVVDILARRGRTPLLEELDAAVEELERAIPGA</sequence>
<dbReference type="RefSeq" id="WP_316414131.1">
    <property type="nucleotide sequence ID" value="NZ_AP027080.1"/>
</dbReference>
<evidence type="ECO:0000313" key="2">
    <source>
        <dbReference type="EMBL" id="BDU71244.1"/>
    </source>
</evidence>
<dbReference type="GO" id="GO:0008893">
    <property type="term" value="F:guanosine-3',5'-bis(diphosphate) 3'-diphosphatase activity"/>
    <property type="evidence" value="ECO:0007669"/>
    <property type="project" value="TreeGrafter"/>
</dbReference>
<name>A0AA48GHU2_9BACT</name>
<keyword evidence="3" id="KW-1185">Reference proteome</keyword>